<sequence length="134" mass="14519">MWHGVLAPAEPIQRVPAPTPLSGKPKAPQSMAPSSWHCPPRSLSADTLPNTEIQLLVTKYFPPLINTPLQTPPPCPPIPLTIPCPCPTPQVPPQHHRLKEVLQDALPQLSWWCQARLSIAALSLGTRLATVSAT</sequence>
<reference evidence="2 3" key="1">
    <citation type="submission" date="2019-05" db="EMBL/GenBank/DDBJ databases">
        <title>Another draft genome of Portunus trituberculatus and its Hox gene families provides insights of decapod evolution.</title>
        <authorList>
            <person name="Jeong J.-H."/>
            <person name="Song I."/>
            <person name="Kim S."/>
            <person name="Choi T."/>
            <person name="Kim D."/>
            <person name="Ryu S."/>
            <person name="Kim W."/>
        </authorList>
    </citation>
    <scope>NUCLEOTIDE SEQUENCE [LARGE SCALE GENOMIC DNA]</scope>
    <source>
        <tissue evidence="2">Muscle</tissue>
    </source>
</reference>
<name>A0A5B7G1Y6_PORTR</name>
<dbReference type="Proteomes" id="UP000324222">
    <property type="component" value="Unassembled WGS sequence"/>
</dbReference>
<dbReference type="AlphaFoldDB" id="A0A5B7G1Y6"/>
<evidence type="ECO:0000313" key="2">
    <source>
        <dbReference type="EMBL" id="MPC53871.1"/>
    </source>
</evidence>
<organism evidence="2 3">
    <name type="scientific">Portunus trituberculatus</name>
    <name type="common">Swimming crab</name>
    <name type="synonym">Neptunus trituberculatus</name>
    <dbReference type="NCBI Taxonomy" id="210409"/>
    <lineage>
        <taxon>Eukaryota</taxon>
        <taxon>Metazoa</taxon>
        <taxon>Ecdysozoa</taxon>
        <taxon>Arthropoda</taxon>
        <taxon>Crustacea</taxon>
        <taxon>Multicrustacea</taxon>
        <taxon>Malacostraca</taxon>
        <taxon>Eumalacostraca</taxon>
        <taxon>Eucarida</taxon>
        <taxon>Decapoda</taxon>
        <taxon>Pleocyemata</taxon>
        <taxon>Brachyura</taxon>
        <taxon>Eubrachyura</taxon>
        <taxon>Portunoidea</taxon>
        <taxon>Portunidae</taxon>
        <taxon>Portuninae</taxon>
        <taxon>Portunus</taxon>
    </lineage>
</organism>
<evidence type="ECO:0000313" key="3">
    <source>
        <dbReference type="Proteomes" id="UP000324222"/>
    </source>
</evidence>
<protein>
    <submittedName>
        <fullName evidence="2">Uncharacterized protein</fullName>
    </submittedName>
</protein>
<dbReference type="EMBL" id="VSRR010011946">
    <property type="protein sequence ID" value="MPC53871.1"/>
    <property type="molecule type" value="Genomic_DNA"/>
</dbReference>
<proteinExistence type="predicted"/>
<keyword evidence="3" id="KW-1185">Reference proteome</keyword>
<accession>A0A5B7G1Y6</accession>
<comment type="caution">
    <text evidence="2">The sequence shown here is derived from an EMBL/GenBank/DDBJ whole genome shotgun (WGS) entry which is preliminary data.</text>
</comment>
<feature type="region of interest" description="Disordered" evidence="1">
    <location>
        <begin position="1"/>
        <end position="43"/>
    </location>
</feature>
<evidence type="ECO:0000256" key="1">
    <source>
        <dbReference type="SAM" id="MobiDB-lite"/>
    </source>
</evidence>
<gene>
    <name evidence="2" type="ORF">E2C01_047774</name>
</gene>